<feature type="transmembrane region" description="Helical" evidence="1">
    <location>
        <begin position="294"/>
        <end position="313"/>
    </location>
</feature>
<keyword evidence="1" id="KW-1133">Transmembrane helix</keyword>
<proteinExistence type="predicted"/>
<evidence type="ECO:0000256" key="2">
    <source>
        <dbReference type="SAM" id="SignalP"/>
    </source>
</evidence>
<accession>A0A7S1Y8S5</accession>
<keyword evidence="2" id="KW-0732">Signal</keyword>
<feature type="transmembrane region" description="Helical" evidence="1">
    <location>
        <begin position="170"/>
        <end position="193"/>
    </location>
</feature>
<keyword evidence="1" id="KW-0812">Transmembrane</keyword>
<protein>
    <submittedName>
        <fullName evidence="3">Uncharacterized protein</fullName>
    </submittedName>
</protein>
<evidence type="ECO:0000313" key="3">
    <source>
        <dbReference type="EMBL" id="CAD9288884.1"/>
    </source>
</evidence>
<organism evidence="3">
    <name type="scientific">Grammatophora oceanica</name>
    <dbReference type="NCBI Taxonomy" id="210454"/>
    <lineage>
        <taxon>Eukaryota</taxon>
        <taxon>Sar</taxon>
        <taxon>Stramenopiles</taxon>
        <taxon>Ochrophyta</taxon>
        <taxon>Bacillariophyta</taxon>
        <taxon>Fragilariophyceae</taxon>
        <taxon>Fragilariophycidae</taxon>
        <taxon>Rhabdonematales</taxon>
        <taxon>Grammatophoraceae</taxon>
        <taxon>Grammatophora</taxon>
    </lineage>
</organism>
<sequence length="368" mass="39245">MRVSISLCLIAAAVGIADAFNTVVPLTSSKIHRTSTAYYHGARTSNTAAFPRNRKLNVASTPSKTTFQPIQQARTFLEDSGIGMKTTKLYQPIQEVGKFVREADNGGGGGITMKASNFIIRVANHLPTLGSLFCFGLNPNLKSVLTANVGPTLNGQFAALFPTLVTPPNVLFFGWPLIATVQVLTLAVSSFVWDKPLLDQDNLSALFLANLASASWLFALSVASEGMLPLGATLILPLVPILASYPLRKISEPKANRFKLNKIVFQLFSAFTIVGSLIAFAVELQHGGRIPFFTGRPEVCAGVFLVSYFIMALRGGSLVKRFVNAAAICEIVAKRVGDASCGTALLGSPSFFGTLYVAYAAVGKLFSG</sequence>
<name>A0A7S1Y8S5_9STRA</name>
<feature type="chain" id="PRO_5030773727" evidence="2">
    <location>
        <begin position="20"/>
        <end position="368"/>
    </location>
</feature>
<dbReference type="EMBL" id="HBGK01030485">
    <property type="protein sequence ID" value="CAD9288884.1"/>
    <property type="molecule type" value="Transcribed_RNA"/>
</dbReference>
<keyword evidence="1" id="KW-0472">Membrane</keyword>
<feature type="transmembrane region" description="Helical" evidence="1">
    <location>
        <begin position="205"/>
        <end position="224"/>
    </location>
</feature>
<gene>
    <name evidence="3" type="ORF">GOCE00092_LOCUS15903</name>
</gene>
<feature type="signal peptide" evidence="2">
    <location>
        <begin position="1"/>
        <end position="19"/>
    </location>
</feature>
<feature type="transmembrane region" description="Helical" evidence="1">
    <location>
        <begin position="260"/>
        <end position="282"/>
    </location>
</feature>
<reference evidence="3" key="1">
    <citation type="submission" date="2021-01" db="EMBL/GenBank/DDBJ databases">
        <authorList>
            <person name="Corre E."/>
            <person name="Pelletier E."/>
            <person name="Niang G."/>
            <person name="Scheremetjew M."/>
            <person name="Finn R."/>
            <person name="Kale V."/>
            <person name="Holt S."/>
            <person name="Cochrane G."/>
            <person name="Meng A."/>
            <person name="Brown T."/>
            <person name="Cohen L."/>
        </authorList>
    </citation>
    <scope>NUCLEOTIDE SEQUENCE</scope>
    <source>
        <strain evidence="3">CCMP 410</strain>
    </source>
</reference>
<evidence type="ECO:0000256" key="1">
    <source>
        <dbReference type="SAM" id="Phobius"/>
    </source>
</evidence>
<dbReference type="AlphaFoldDB" id="A0A7S1Y8S5"/>
<feature type="transmembrane region" description="Helical" evidence="1">
    <location>
        <begin position="230"/>
        <end position="248"/>
    </location>
</feature>